<reference evidence="1" key="1">
    <citation type="submission" date="2020-04" db="EMBL/GenBank/DDBJ databases">
        <authorList>
            <person name="Alioto T."/>
            <person name="Alioto T."/>
            <person name="Gomez Garrido J."/>
        </authorList>
    </citation>
    <scope>NUCLEOTIDE SEQUENCE</scope>
    <source>
        <strain evidence="1">A484AB</strain>
    </source>
</reference>
<organism evidence="1 2">
    <name type="scientific">Paramuricea clavata</name>
    <name type="common">Red gorgonian</name>
    <name type="synonym">Violescent sea-whip</name>
    <dbReference type="NCBI Taxonomy" id="317549"/>
    <lineage>
        <taxon>Eukaryota</taxon>
        <taxon>Metazoa</taxon>
        <taxon>Cnidaria</taxon>
        <taxon>Anthozoa</taxon>
        <taxon>Octocorallia</taxon>
        <taxon>Malacalcyonacea</taxon>
        <taxon>Plexauridae</taxon>
        <taxon>Paramuricea</taxon>
    </lineage>
</organism>
<accession>A0A6S7J822</accession>
<evidence type="ECO:0000313" key="1">
    <source>
        <dbReference type="EMBL" id="CAB4026677.1"/>
    </source>
</evidence>
<dbReference type="PROSITE" id="PS50144">
    <property type="entry name" value="MATH"/>
    <property type="match status" value="2"/>
</dbReference>
<dbReference type="GO" id="GO:0043122">
    <property type="term" value="P:regulation of canonical NF-kappaB signal transduction"/>
    <property type="evidence" value="ECO:0007669"/>
    <property type="project" value="TreeGrafter"/>
</dbReference>
<dbReference type="InterPro" id="IPR002083">
    <property type="entry name" value="MATH/TRAF_dom"/>
</dbReference>
<evidence type="ECO:0000313" key="2">
    <source>
        <dbReference type="Proteomes" id="UP001152795"/>
    </source>
</evidence>
<keyword evidence="2" id="KW-1185">Reference proteome</keyword>
<protein>
    <submittedName>
        <fullName evidence="1">TNF receptor-associated factor 4-like</fullName>
    </submittedName>
</protein>
<dbReference type="AlphaFoldDB" id="A0A6S7J822"/>
<keyword evidence="1" id="KW-0675">Receptor</keyword>
<gene>
    <name evidence="1" type="ORF">PACLA_8A064199</name>
</gene>
<dbReference type="Gene3D" id="2.60.210.10">
    <property type="entry name" value="Apoptosis, Tumor Necrosis Factor Receptor Associated Protein 2, Chain A"/>
    <property type="match status" value="2"/>
</dbReference>
<comment type="caution">
    <text evidence="1">The sequence shown here is derived from an EMBL/GenBank/DDBJ whole genome shotgun (WGS) entry which is preliminary data.</text>
</comment>
<dbReference type="SMART" id="SM00061">
    <property type="entry name" value="MATH"/>
    <property type="match status" value="2"/>
</dbReference>
<dbReference type="Proteomes" id="UP001152795">
    <property type="component" value="Unassembled WGS sequence"/>
</dbReference>
<dbReference type="Pfam" id="PF22486">
    <property type="entry name" value="MATH_2"/>
    <property type="match status" value="2"/>
</dbReference>
<dbReference type="OrthoDB" id="10668030at2759"/>
<dbReference type="PANTHER" id="PTHR10131">
    <property type="entry name" value="TNF RECEPTOR ASSOCIATED FACTOR"/>
    <property type="match status" value="1"/>
</dbReference>
<proteinExistence type="predicted"/>
<dbReference type="EMBL" id="CACRXK020014341">
    <property type="protein sequence ID" value="CAB4026677.1"/>
    <property type="molecule type" value="Genomic_DNA"/>
</dbReference>
<dbReference type="PANTHER" id="PTHR10131:SF157">
    <property type="entry name" value="RECEPTOR-ASSOCIATED FACTOR, PUTATIVE-RELATED"/>
    <property type="match status" value="1"/>
</dbReference>
<sequence length="426" mass="49341">MLKVSTLEKKHEEDIKELKLKHENEMKQVKTKHDEDIRVLRQEILMSRTTGAAHAPHVEQQLSPCQESEPDYTWKIANFTRKLAQAKSDNDDGRIESEPFFTSHGYKMKLLVYLNLALYGFAGYMGVYVILMKSVRDGTLPWPFTKRCTFVLGDQQDDLSQRQNVELVLTPSGQEAFKRPRLHENRSRETLIFVKHSTLRTRQYIRNHTVYIKIQCENDMKQVQVKYENDMKQVQSKHDEDVKLLGQKIDLLQAIGAAHAPLAMQFPQLPLHQQEPEPDYTWKIANFTRKLAQAKSGHDDGIIQSEPFFSSHGYKIKLQVQLNEAPRGYAGYMGVYLGLMKSDRDGSLPWPFTKRCTFILVDQQDDLGQRQNIEAALTPSGQENFKRPRQRENGGMGVPQFVKHSILRTREYIRDHAVYIKILVDT</sequence>
<dbReference type="InterPro" id="IPR008974">
    <property type="entry name" value="TRAF-like"/>
</dbReference>
<name>A0A6S7J822_PARCT</name>
<dbReference type="SUPFAM" id="SSF49599">
    <property type="entry name" value="TRAF domain-like"/>
    <property type="match status" value="2"/>
</dbReference>